<gene>
    <name evidence="1" type="ORF">LN473_18125</name>
</gene>
<comment type="caution">
    <text evidence="1">The sequence shown here is derived from an EMBL/GenBank/DDBJ whole genome shotgun (WGS) entry which is preliminary data.</text>
</comment>
<protein>
    <submittedName>
        <fullName evidence="1">Uncharacterized protein</fullName>
    </submittedName>
</protein>
<evidence type="ECO:0000313" key="2">
    <source>
        <dbReference type="Proteomes" id="UP001430544"/>
    </source>
</evidence>
<dbReference type="GeneID" id="71691041"/>
<accession>A0ABS8LDL9</accession>
<dbReference type="EMBL" id="JAJIUN010000084">
    <property type="protein sequence ID" value="MCC8623863.1"/>
    <property type="molecule type" value="Genomic_DNA"/>
</dbReference>
<sequence>MMWLKKANFIGLRPWSGGRAVVGALVLGLLPFTVGAQTFPCSNTPGAGERMVGTAPGGPGLAPTPLCVRDGAASTGAAQPEYDPLKSRATAALGMAQMLLSEKAKLASDPNYQRFRKGFWQHFDPGPDAKPGDNCVAAYGNLQGIVTLAGPAGDYRRALMSFTGPGLPRPKKDGLIKVGLDGGDGKPTTVRAFHYLTPGTELVTIAFAVPSAQAMLGGIDDRAHYRLLIDNKQVFEIEWHDGHQARDKLRRCIEAGSAS</sequence>
<evidence type="ECO:0000313" key="1">
    <source>
        <dbReference type="EMBL" id="MCC8623863.1"/>
    </source>
</evidence>
<organism evidence="1 2">
    <name type="scientific">Xanthomonas vesicatoria</name>
    <dbReference type="NCBI Taxonomy" id="56460"/>
    <lineage>
        <taxon>Bacteria</taxon>
        <taxon>Pseudomonadati</taxon>
        <taxon>Pseudomonadota</taxon>
        <taxon>Gammaproteobacteria</taxon>
        <taxon>Lysobacterales</taxon>
        <taxon>Lysobacteraceae</taxon>
        <taxon>Xanthomonas</taxon>
    </lineage>
</organism>
<proteinExistence type="predicted"/>
<dbReference type="RefSeq" id="WP_228861589.1">
    <property type="nucleotide sequence ID" value="NZ_CP018470.1"/>
</dbReference>
<name>A0ABS8LDL9_9XANT</name>
<dbReference type="Proteomes" id="UP001430544">
    <property type="component" value="Unassembled WGS sequence"/>
</dbReference>
<reference evidence="1" key="1">
    <citation type="submission" date="2021-11" db="EMBL/GenBank/DDBJ databases">
        <title>Genome resources and taxonomic validation of 89 Xanthomonas strains.</title>
        <authorList>
            <person name="Tambong J.T."/>
        </authorList>
    </citation>
    <scope>NUCLEOTIDE SEQUENCE</scope>
    <source>
        <strain evidence="1">Bv 5-4A</strain>
    </source>
</reference>
<keyword evidence="2" id="KW-1185">Reference proteome</keyword>